<keyword evidence="4 10" id="KW-0378">Hydrolase</keyword>
<dbReference type="Proteomes" id="UP000637704">
    <property type="component" value="Unassembled WGS sequence"/>
</dbReference>
<dbReference type="InterPro" id="IPR001650">
    <property type="entry name" value="Helicase_C-like"/>
</dbReference>
<accession>A0A851Y5B2</accession>
<dbReference type="PANTHER" id="PTHR47958">
    <property type="entry name" value="ATP-DEPENDENT RNA HELICASE DBP3"/>
    <property type="match status" value="1"/>
</dbReference>
<reference evidence="13" key="1">
    <citation type="submission" date="2019-09" db="EMBL/GenBank/DDBJ databases">
        <title>Bird 10,000 Genomes (B10K) Project - Family phase.</title>
        <authorList>
            <person name="Zhang G."/>
        </authorList>
    </citation>
    <scope>NUCLEOTIDE SEQUENCE</scope>
    <source>
        <strain evidence="13">B10K-DU-025-06</strain>
        <tissue evidence="13">Mixed tissue sample</tissue>
    </source>
</reference>
<dbReference type="InterPro" id="IPR011545">
    <property type="entry name" value="DEAD/DEAH_box_helicase_dom"/>
</dbReference>
<keyword evidence="3 10" id="KW-0547">Nucleotide-binding</keyword>
<evidence type="ECO:0000256" key="5">
    <source>
        <dbReference type="ARBA" id="ARBA00022806"/>
    </source>
</evidence>
<organism evidence="13 14">
    <name type="scientific">Eolophus roseicapilla</name>
    <name type="common">Galah cockatoo</name>
    <name type="synonym">Cacatua roseicapilla</name>
    <dbReference type="NCBI Taxonomy" id="176039"/>
    <lineage>
        <taxon>Eukaryota</taxon>
        <taxon>Metazoa</taxon>
        <taxon>Chordata</taxon>
        <taxon>Craniata</taxon>
        <taxon>Vertebrata</taxon>
        <taxon>Euteleostomi</taxon>
        <taxon>Archelosauria</taxon>
        <taxon>Archosauria</taxon>
        <taxon>Dinosauria</taxon>
        <taxon>Saurischia</taxon>
        <taxon>Theropoda</taxon>
        <taxon>Coelurosauria</taxon>
        <taxon>Aves</taxon>
        <taxon>Neognathae</taxon>
        <taxon>Neoaves</taxon>
        <taxon>Telluraves</taxon>
        <taxon>Australaves</taxon>
        <taxon>Psittaciformes</taxon>
        <taxon>Cacatuidae</taxon>
        <taxon>Eolophus</taxon>
    </lineage>
</organism>
<evidence type="ECO:0000259" key="12">
    <source>
        <dbReference type="PROSITE" id="PS51194"/>
    </source>
</evidence>
<dbReference type="PROSITE" id="PS51194">
    <property type="entry name" value="HELICASE_CTER"/>
    <property type="match status" value="1"/>
</dbReference>
<dbReference type="Pfam" id="PF00270">
    <property type="entry name" value="DEAD"/>
    <property type="match status" value="1"/>
</dbReference>
<dbReference type="InterPro" id="IPR000629">
    <property type="entry name" value="RNA-helicase_DEAD-box_CS"/>
</dbReference>
<feature type="domain" description="Helicase ATP-binding" evidence="11">
    <location>
        <begin position="84"/>
        <end position="267"/>
    </location>
</feature>
<comment type="catalytic activity">
    <reaction evidence="8">
        <text>ATP + H2O = ADP + phosphate + H(+)</text>
        <dbReference type="Rhea" id="RHEA:13065"/>
        <dbReference type="ChEBI" id="CHEBI:15377"/>
        <dbReference type="ChEBI" id="CHEBI:15378"/>
        <dbReference type="ChEBI" id="CHEBI:30616"/>
        <dbReference type="ChEBI" id="CHEBI:43474"/>
        <dbReference type="ChEBI" id="CHEBI:456216"/>
        <dbReference type="EC" id="3.6.4.13"/>
    </reaction>
</comment>
<dbReference type="AlphaFoldDB" id="A0A851Y5B2"/>
<dbReference type="EC" id="3.6.4.13" evidence="2"/>
<evidence type="ECO:0000256" key="3">
    <source>
        <dbReference type="ARBA" id="ARBA00022741"/>
    </source>
</evidence>
<dbReference type="GO" id="GO:0016787">
    <property type="term" value="F:hydrolase activity"/>
    <property type="evidence" value="ECO:0007669"/>
    <property type="project" value="UniProtKB-KW"/>
</dbReference>
<gene>
    <name evidence="13" type="primary">Ddx4</name>
    <name evidence="13" type="ORF">EOLROS_R09987</name>
</gene>
<dbReference type="CDD" id="cd18787">
    <property type="entry name" value="SF2_C_DEAD"/>
    <property type="match status" value="1"/>
</dbReference>
<dbReference type="SMART" id="SM00490">
    <property type="entry name" value="HELICc"/>
    <property type="match status" value="1"/>
</dbReference>
<evidence type="ECO:0000259" key="11">
    <source>
        <dbReference type="PROSITE" id="PS51192"/>
    </source>
</evidence>
<evidence type="ECO:0000256" key="2">
    <source>
        <dbReference type="ARBA" id="ARBA00012552"/>
    </source>
</evidence>
<feature type="domain" description="Helicase C-terminal" evidence="12">
    <location>
        <begin position="292"/>
        <end position="427"/>
    </location>
</feature>
<keyword evidence="5 10" id="KW-0347">Helicase</keyword>
<evidence type="ECO:0000256" key="9">
    <source>
        <dbReference type="ARBA" id="ARBA00081176"/>
    </source>
</evidence>
<dbReference type="Gene3D" id="3.40.50.300">
    <property type="entry name" value="P-loop containing nucleotide triphosphate hydrolases"/>
    <property type="match status" value="2"/>
</dbReference>
<keyword evidence="14" id="KW-1185">Reference proteome</keyword>
<protein>
    <recommendedName>
        <fullName evidence="2">RNA helicase</fullName>
        <ecNumber evidence="2">3.6.4.13</ecNumber>
    </recommendedName>
    <alternativeName>
        <fullName evidence="9">DEAD box protein 4</fullName>
    </alternativeName>
</protein>
<dbReference type="SUPFAM" id="SSF52540">
    <property type="entry name" value="P-loop containing nucleoside triphosphate hydrolases"/>
    <property type="match status" value="1"/>
</dbReference>
<feature type="non-terminal residue" evidence="13">
    <location>
        <position position="427"/>
    </location>
</feature>
<evidence type="ECO:0000256" key="10">
    <source>
        <dbReference type="RuleBase" id="RU000492"/>
    </source>
</evidence>
<evidence type="ECO:0000256" key="1">
    <source>
        <dbReference type="ARBA" id="ARBA00010132"/>
    </source>
</evidence>
<dbReference type="GO" id="GO:0003676">
    <property type="term" value="F:nucleic acid binding"/>
    <property type="evidence" value="ECO:0007669"/>
    <property type="project" value="InterPro"/>
</dbReference>
<dbReference type="InterPro" id="IPR027417">
    <property type="entry name" value="P-loop_NTPase"/>
</dbReference>
<dbReference type="InterPro" id="IPR014001">
    <property type="entry name" value="Helicase_ATP-bd"/>
</dbReference>
<dbReference type="GO" id="GO:0005524">
    <property type="term" value="F:ATP binding"/>
    <property type="evidence" value="ECO:0007669"/>
    <property type="project" value="UniProtKB-KW"/>
</dbReference>
<keyword evidence="6 10" id="KW-0067">ATP-binding</keyword>
<dbReference type="FunFam" id="3.40.50.300:FF:000397">
    <property type="entry name" value="Probable ATP-dependent RNA helicase DDX4"/>
    <property type="match status" value="1"/>
</dbReference>
<dbReference type="EMBL" id="WBNI01003029">
    <property type="protein sequence ID" value="NXD73538.1"/>
    <property type="molecule type" value="Genomic_DNA"/>
</dbReference>
<name>A0A851Y5B2_EOLRO</name>
<dbReference type="FunFam" id="3.40.50.300:FF:000008">
    <property type="entry name" value="ATP-dependent RNA helicase RhlB"/>
    <property type="match status" value="1"/>
</dbReference>
<evidence type="ECO:0000256" key="6">
    <source>
        <dbReference type="ARBA" id="ARBA00022840"/>
    </source>
</evidence>
<dbReference type="PROSITE" id="PS51192">
    <property type="entry name" value="HELICASE_ATP_BIND_1"/>
    <property type="match status" value="1"/>
</dbReference>
<evidence type="ECO:0000313" key="13">
    <source>
        <dbReference type="EMBL" id="NXD73538.1"/>
    </source>
</evidence>
<evidence type="ECO:0000256" key="8">
    <source>
        <dbReference type="ARBA" id="ARBA00047984"/>
    </source>
</evidence>
<evidence type="ECO:0000256" key="7">
    <source>
        <dbReference type="ARBA" id="ARBA00023254"/>
    </source>
</evidence>
<dbReference type="Pfam" id="PF00271">
    <property type="entry name" value="Helicase_C"/>
    <property type="match status" value="1"/>
</dbReference>
<dbReference type="GO" id="GO:0051321">
    <property type="term" value="P:meiotic cell cycle"/>
    <property type="evidence" value="ECO:0007669"/>
    <property type="project" value="UniProtKB-KW"/>
</dbReference>
<comment type="caution">
    <text evidence="13">The sequence shown here is derived from an EMBL/GenBank/DDBJ whole genome shotgun (WGS) entry which is preliminary data.</text>
</comment>
<evidence type="ECO:0000313" key="14">
    <source>
        <dbReference type="Proteomes" id="UP000637704"/>
    </source>
</evidence>
<comment type="similarity">
    <text evidence="1">Belongs to the DEAD box helicase family. DDX4/VASA subfamily.</text>
</comment>
<keyword evidence="7" id="KW-0469">Meiosis</keyword>
<proteinExistence type="inferred from homology"/>
<dbReference type="SMART" id="SM00487">
    <property type="entry name" value="DEXDc"/>
    <property type="match status" value="1"/>
</dbReference>
<dbReference type="GO" id="GO:0003724">
    <property type="term" value="F:RNA helicase activity"/>
    <property type="evidence" value="ECO:0007669"/>
    <property type="project" value="UniProtKB-EC"/>
</dbReference>
<dbReference type="CDD" id="cd18052">
    <property type="entry name" value="DEADc_DDX4"/>
    <property type="match status" value="1"/>
</dbReference>
<sequence>GPKVTYVPPPPPGDEQAIFARYQTGINFDKYDENVVEVSGLDPPAPLLVSELINLRVYVECNSARMYTESTGYSKLTPVQKYSIPIILAGRDLMACAQTGSGKTVSILCSLDTTESVDGITATSFKEQQEPECIIVAPTRELINQIFLEARKFVYGTCIRPVVIYGGTQTGHSIRQVMQGCNILCATPGRLLDIIARQKIALHNVKYLVLDEADRMLDMGFGVDMKKLVSHPSMPPKEKRQTLMFSATFPEEVQRLAAEFLKSDYLFVVVGHVGGACSDVQQNILQVPQYSKRDKLIEILQSIGHERTMVFVDKKKKADYIAAFLCQEKIAATSIHGDREQREREVALQDFRSGKCPVLVATSVAARGLDIENVQHVINFDLPPTIEEYVHRIGRTGRCGNTGKAVCFFDNTSDGHLAQSLIKVLSD</sequence>
<dbReference type="PROSITE" id="PS00039">
    <property type="entry name" value="DEAD_ATP_HELICASE"/>
    <property type="match status" value="1"/>
</dbReference>
<evidence type="ECO:0000256" key="4">
    <source>
        <dbReference type="ARBA" id="ARBA00022801"/>
    </source>
</evidence>
<feature type="non-terminal residue" evidence="13">
    <location>
        <position position="1"/>
    </location>
</feature>